<reference evidence="1" key="1">
    <citation type="submission" date="2023-04" db="EMBL/GenBank/DDBJ databases">
        <authorList>
            <person name="Vijverberg K."/>
            <person name="Xiong W."/>
            <person name="Schranz E."/>
        </authorList>
    </citation>
    <scope>NUCLEOTIDE SEQUENCE</scope>
</reference>
<dbReference type="AlphaFoldDB" id="A0AA35YVQ8"/>
<dbReference type="EMBL" id="OX465080">
    <property type="protein sequence ID" value="CAI9281055.1"/>
    <property type="molecule type" value="Genomic_DNA"/>
</dbReference>
<evidence type="ECO:0000313" key="2">
    <source>
        <dbReference type="Proteomes" id="UP001177003"/>
    </source>
</evidence>
<organism evidence="1 2">
    <name type="scientific">Lactuca saligna</name>
    <name type="common">Willowleaf lettuce</name>
    <dbReference type="NCBI Taxonomy" id="75948"/>
    <lineage>
        <taxon>Eukaryota</taxon>
        <taxon>Viridiplantae</taxon>
        <taxon>Streptophyta</taxon>
        <taxon>Embryophyta</taxon>
        <taxon>Tracheophyta</taxon>
        <taxon>Spermatophyta</taxon>
        <taxon>Magnoliopsida</taxon>
        <taxon>eudicotyledons</taxon>
        <taxon>Gunneridae</taxon>
        <taxon>Pentapetalae</taxon>
        <taxon>asterids</taxon>
        <taxon>campanulids</taxon>
        <taxon>Asterales</taxon>
        <taxon>Asteraceae</taxon>
        <taxon>Cichorioideae</taxon>
        <taxon>Cichorieae</taxon>
        <taxon>Lactucinae</taxon>
        <taxon>Lactuca</taxon>
    </lineage>
</organism>
<protein>
    <submittedName>
        <fullName evidence="1">Uncharacterized protein</fullName>
    </submittedName>
</protein>
<name>A0AA35YVQ8_LACSI</name>
<evidence type="ECO:0000313" key="1">
    <source>
        <dbReference type="EMBL" id="CAI9281055.1"/>
    </source>
</evidence>
<dbReference type="Proteomes" id="UP001177003">
    <property type="component" value="Chromosome 4"/>
</dbReference>
<gene>
    <name evidence="1" type="ORF">LSALG_LOCUS20768</name>
</gene>
<proteinExistence type="predicted"/>
<accession>A0AA35YVQ8</accession>
<keyword evidence="2" id="KW-1185">Reference proteome</keyword>
<sequence length="268" mass="30350">MVSTNEKWFSRTLTRIDHLGYLFLRSPFSFQNLNTQNFSLETWKPKYHLHNQNTPMKTTPSSVPSALPIQGFNKWNPTTPPTIAFTSIDILISLSLSLSGLKKYRHTPPSHFDLYFSMKLGFDTTFRLSSIFLYNIGWRSQRSVSKEWELGFFNCNPNPHRSSGEIRNELWERFSTPSLENSNSWTPTKGIPPENGIGPRRGSWTTTMLGGPIPGVGGLGDTAGRALPVDDELICGVIDSQDLKAKHMIHQHQPIWPIMFRSKIKASG</sequence>